<reference evidence="2 3" key="1">
    <citation type="submission" date="2019-07" db="EMBL/GenBank/DDBJ databases">
        <title>Reinekea sp. strain SSH23 genome sequencing and assembly.</title>
        <authorList>
            <person name="Kim I."/>
        </authorList>
    </citation>
    <scope>NUCLEOTIDE SEQUENCE [LARGE SCALE GENOMIC DNA]</scope>
    <source>
        <strain evidence="2 3">SSH23</strain>
    </source>
</reference>
<dbReference type="AlphaFoldDB" id="A0A5C8Z994"/>
<accession>A0A5C8Z994</accession>
<organism evidence="2 3">
    <name type="scientific">Reinekea thalattae</name>
    <dbReference type="NCBI Taxonomy" id="2593301"/>
    <lineage>
        <taxon>Bacteria</taxon>
        <taxon>Pseudomonadati</taxon>
        <taxon>Pseudomonadota</taxon>
        <taxon>Gammaproteobacteria</taxon>
        <taxon>Oceanospirillales</taxon>
        <taxon>Saccharospirillaceae</taxon>
        <taxon>Reinekea</taxon>
    </lineage>
</organism>
<sequence length="166" mass="18716">MKLNAVTTLVAIFSTLSLPVQAQETSMDRIAAEQSIPCSEALRDLARLSLKENPHRMLEQQNKVDDVHLFNALAVTSYRDRDSHVTFHGVRNANGQCDTSVIESYVLQTNCADARHEAFSKWQYEGKLNERTSVLKSKEIEGKQAFLTDQFSTLCLVTTRQVVNNQ</sequence>
<name>A0A5C8Z994_9GAMM</name>
<feature type="signal peptide" evidence="1">
    <location>
        <begin position="1"/>
        <end position="22"/>
    </location>
</feature>
<dbReference type="Proteomes" id="UP000321764">
    <property type="component" value="Unassembled WGS sequence"/>
</dbReference>
<evidence type="ECO:0000313" key="2">
    <source>
        <dbReference type="EMBL" id="TXR53813.1"/>
    </source>
</evidence>
<evidence type="ECO:0000313" key="3">
    <source>
        <dbReference type="Proteomes" id="UP000321764"/>
    </source>
</evidence>
<gene>
    <name evidence="2" type="ORF">FME95_04450</name>
</gene>
<dbReference type="RefSeq" id="WP_147713212.1">
    <property type="nucleotide sequence ID" value="NZ_VKAD01000001.1"/>
</dbReference>
<feature type="chain" id="PRO_5022937642" evidence="1">
    <location>
        <begin position="23"/>
        <end position="166"/>
    </location>
</feature>
<keyword evidence="3" id="KW-1185">Reference proteome</keyword>
<comment type="caution">
    <text evidence="2">The sequence shown here is derived from an EMBL/GenBank/DDBJ whole genome shotgun (WGS) entry which is preliminary data.</text>
</comment>
<keyword evidence="1" id="KW-0732">Signal</keyword>
<proteinExistence type="predicted"/>
<dbReference type="EMBL" id="VKAD01000001">
    <property type="protein sequence ID" value="TXR53813.1"/>
    <property type="molecule type" value="Genomic_DNA"/>
</dbReference>
<evidence type="ECO:0000256" key="1">
    <source>
        <dbReference type="SAM" id="SignalP"/>
    </source>
</evidence>
<dbReference type="OrthoDB" id="6308253at2"/>
<protein>
    <submittedName>
        <fullName evidence="2">Uncharacterized protein</fullName>
    </submittedName>
</protein>